<comment type="catalytic activity">
    <reaction evidence="7">
        <text>(E)-4-coumarate + ATP + CoA = (E)-4-coumaroyl-CoA + AMP + diphosphate</text>
        <dbReference type="Rhea" id="RHEA:19641"/>
        <dbReference type="ChEBI" id="CHEBI:12876"/>
        <dbReference type="ChEBI" id="CHEBI:30616"/>
        <dbReference type="ChEBI" id="CHEBI:33019"/>
        <dbReference type="ChEBI" id="CHEBI:57287"/>
        <dbReference type="ChEBI" id="CHEBI:85008"/>
        <dbReference type="ChEBI" id="CHEBI:456215"/>
        <dbReference type="EC" id="6.2.1.12"/>
    </reaction>
    <physiologicalReaction direction="left-to-right" evidence="7">
        <dbReference type="Rhea" id="RHEA:19642"/>
    </physiologicalReaction>
</comment>
<dbReference type="GO" id="GO:0016207">
    <property type="term" value="F:4-coumarate-CoA ligase activity"/>
    <property type="evidence" value="ECO:0007669"/>
    <property type="project" value="UniProtKB-EC"/>
</dbReference>
<comment type="cofactor">
    <cofactor evidence="1">
        <name>Mg(2+)</name>
        <dbReference type="ChEBI" id="CHEBI:18420"/>
    </cofactor>
</comment>
<protein>
    <recommendedName>
        <fullName evidence="3">4-coumarate--CoA ligase</fullName>
        <ecNumber evidence="3">6.2.1.12</ecNumber>
    </recommendedName>
</protein>
<evidence type="ECO:0000259" key="9">
    <source>
        <dbReference type="Pfam" id="PF13193"/>
    </source>
</evidence>
<accession>A0AAN7QA70</accession>
<name>A0AAN7QA70_TRANT</name>
<dbReference type="SUPFAM" id="SSF56801">
    <property type="entry name" value="Acetyl-CoA synthetase-like"/>
    <property type="match status" value="1"/>
</dbReference>
<sequence length="624" mass="68381">MVGRGGVVGQHKPHPNPNQLFLLEEGKQVAESLISLPFERISILLSPNTHLPPMEPLKQDDHKKAAEAEEFVFRSKLPDIYIPTHLPLHSYCFENVSEFLDRPCIIDGSTGKVYTYSEVELSARRVAAGLNKIGVEQGHVVMLLLQNSPEFVLAFLGASYRGAMSTTANPFCTPAEIAKQAAASKAKLIITQADFAPKVKKFADQNGKYIYICIYCPVFNLIVSWTRNYIAGIKVVCIDTAPEGCHHFSELAEADEAEMPAVKIDPDHVVALPYSSGTTGLPKGVMLTHRGLVTNVAQQVDGDNPNFYFGKDDVIVCVLPLFHIYSLNSIMLCGLRVGAAILIMQKFEIVRLMELVERYKVTVAPFVPPIVLAIAKSADVGRYDLSSIRTVMSGAAPLGEELEESVRVKLPNAKLGQGYGMTEAGPVMAMSLAFAKDPSEIKSGACGTVARNAEMKIVDPETGASLPRNQAGEICIRGNQIMKGYLDDPEATERTIDKEGWLHTGDIGYIDGDDELFIVDRLKELIKYKGFQVAPAELEAMLIAHPDISDAAVVPMKDEAASEVPVAFTVRSNGSNISEDEIKQYISKQVVFYKRISRVFFVETIPKNPSGKILRKDLRARLAA</sequence>
<comment type="similarity">
    <text evidence="2">Belongs to the ATP-dependent AMP-binding enzyme family.</text>
</comment>
<dbReference type="PANTHER" id="PTHR24096:SF149">
    <property type="entry name" value="AMP-BINDING DOMAIN-CONTAINING PROTEIN-RELATED"/>
    <property type="match status" value="1"/>
</dbReference>
<dbReference type="FunFam" id="3.40.50.12780:FF:000003">
    <property type="entry name" value="Long-chain-fatty-acid--CoA ligase FadD"/>
    <property type="match status" value="1"/>
</dbReference>
<evidence type="ECO:0000256" key="7">
    <source>
        <dbReference type="ARBA" id="ARBA00034252"/>
    </source>
</evidence>
<dbReference type="PANTHER" id="PTHR24096">
    <property type="entry name" value="LONG-CHAIN-FATTY-ACID--COA LIGASE"/>
    <property type="match status" value="1"/>
</dbReference>
<dbReference type="InterPro" id="IPR025110">
    <property type="entry name" value="AMP-bd_C"/>
</dbReference>
<dbReference type="Gene3D" id="3.40.50.12780">
    <property type="entry name" value="N-terminal domain of ligase-like"/>
    <property type="match status" value="1"/>
</dbReference>
<evidence type="ECO:0000256" key="6">
    <source>
        <dbReference type="ARBA" id="ARBA00022840"/>
    </source>
</evidence>
<feature type="domain" description="AMP-dependent synthetase/ligase" evidence="8">
    <location>
        <begin position="94"/>
        <end position="486"/>
    </location>
</feature>
<feature type="domain" description="AMP-binding enzyme C-terminal" evidence="9">
    <location>
        <begin position="537"/>
        <end position="612"/>
    </location>
</feature>
<dbReference type="InterPro" id="IPR042099">
    <property type="entry name" value="ANL_N_sf"/>
</dbReference>
<evidence type="ECO:0000256" key="1">
    <source>
        <dbReference type="ARBA" id="ARBA00001946"/>
    </source>
</evidence>
<evidence type="ECO:0000313" key="11">
    <source>
        <dbReference type="Proteomes" id="UP001346149"/>
    </source>
</evidence>
<dbReference type="InterPro" id="IPR020845">
    <property type="entry name" value="AMP-binding_CS"/>
</dbReference>
<evidence type="ECO:0000256" key="4">
    <source>
        <dbReference type="ARBA" id="ARBA00022598"/>
    </source>
</evidence>
<dbReference type="InterPro" id="IPR000873">
    <property type="entry name" value="AMP-dep_synth/lig_dom"/>
</dbReference>
<keyword evidence="5" id="KW-0547">Nucleotide-binding</keyword>
<keyword evidence="6" id="KW-0067">ATP-binding</keyword>
<dbReference type="Gene3D" id="3.30.300.30">
    <property type="match status" value="1"/>
</dbReference>
<dbReference type="EMBL" id="JAXQNO010000024">
    <property type="protein sequence ID" value="KAK4762406.1"/>
    <property type="molecule type" value="Genomic_DNA"/>
</dbReference>
<dbReference type="FunFam" id="3.30.300.30:FF:000007">
    <property type="entry name" value="4-coumarate--CoA ligase 2"/>
    <property type="match status" value="1"/>
</dbReference>
<evidence type="ECO:0000256" key="2">
    <source>
        <dbReference type="ARBA" id="ARBA00006432"/>
    </source>
</evidence>
<comment type="caution">
    <text evidence="10">The sequence shown here is derived from an EMBL/GenBank/DDBJ whole genome shotgun (WGS) entry which is preliminary data.</text>
</comment>
<dbReference type="PROSITE" id="PS00455">
    <property type="entry name" value="AMP_BINDING"/>
    <property type="match status" value="1"/>
</dbReference>
<dbReference type="Proteomes" id="UP001346149">
    <property type="component" value="Unassembled WGS sequence"/>
</dbReference>
<dbReference type="InterPro" id="IPR045851">
    <property type="entry name" value="AMP-bd_C_sf"/>
</dbReference>
<keyword evidence="11" id="KW-1185">Reference proteome</keyword>
<dbReference type="Pfam" id="PF13193">
    <property type="entry name" value="AMP-binding_C"/>
    <property type="match status" value="1"/>
</dbReference>
<dbReference type="GO" id="GO:0005524">
    <property type="term" value="F:ATP binding"/>
    <property type="evidence" value="ECO:0007669"/>
    <property type="project" value="UniProtKB-KW"/>
</dbReference>
<gene>
    <name evidence="10" type="ORF">SAY86_008174</name>
</gene>
<proteinExistence type="inferred from homology"/>
<evidence type="ECO:0000259" key="8">
    <source>
        <dbReference type="Pfam" id="PF00501"/>
    </source>
</evidence>
<evidence type="ECO:0000256" key="5">
    <source>
        <dbReference type="ARBA" id="ARBA00022741"/>
    </source>
</evidence>
<reference evidence="10 11" key="1">
    <citation type="journal article" date="2023" name="Hortic Res">
        <title>Pangenome of water caltrop reveals structural variations and asymmetric subgenome divergence after allopolyploidization.</title>
        <authorList>
            <person name="Zhang X."/>
            <person name="Chen Y."/>
            <person name="Wang L."/>
            <person name="Yuan Y."/>
            <person name="Fang M."/>
            <person name="Shi L."/>
            <person name="Lu R."/>
            <person name="Comes H.P."/>
            <person name="Ma Y."/>
            <person name="Chen Y."/>
            <person name="Huang G."/>
            <person name="Zhou Y."/>
            <person name="Zheng Z."/>
            <person name="Qiu Y."/>
        </authorList>
    </citation>
    <scope>NUCLEOTIDE SEQUENCE [LARGE SCALE GENOMIC DNA]</scope>
    <source>
        <strain evidence="10">F231</strain>
    </source>
</reference>
<evidence type="ECO:0000313" key="10">
    <source>
        <dbReference type="EMBL" id="KAK4762406.1"/>
    </source>
</evidence>
<evidence type="ECO:0000256" key="3">
    <source>
        <dbReference type="ARBA" id="ARBA00012959"/>
    </source>
</evidence>
<organism evidence="10 11">
    <name type="scientific">Trapa natans</name>
    <name type="common">Water chestnut</name>
    <dbReference type="NCBI Taxonomy" id="22666"/>
    <lineage>
        <taxon>Eukaryota</taxon>
        <taxon>Viridiplantae</taxon>
        <taxon>Streptophyta</taxon>
        <taxon>Embryophyta</taxon>
        <taxon>Tracheophyta</taxon>
        <taxon>Spermatophyta</taxon>
        <taxon>Magnoliopsida</taxon>
        <taxon>eudicotyledons</taxon>
        <taxon>Gunneridae</taxon>
        <taxon>Pentapetalae</taxon>
        <taxon>rosids</taxon>
        <taxon>malvids</taxon>
        <taxon>Myrtales</taxon>
        <taxon>Lythraceae</taxon>
        <taxon>Trapa</taxon>
    </lineage>
</organism>
<dbReference type="CDD" id="cd05904">
    <property type="entry name" value="4CL"/>
    <property type="match status" value="1"/>
</dbReference>
<keyword evidence="4" id="KW-0436">Ligase</keyword>
<dbReference type="Pfam" id="PF00501">
    <property type="entry name" value="AMP-binding"/>
    <property type="match status" value="1"/>
</dbReference>
<dbReference type="EC" id="6.2.1.12" evidence="3"/>
<dbReference type="AlphaFoldDB" id="A0AAN7QA70"/>